<evidence type="ECO:0000256" key="5">
    <source>
        <dbReference type="ARBA" id="ARBA00022989"/>
    </source>
</evidence>
<dbReference type="SUPFAM" id="SSF160240">
    <property type="entry name" value="Cation efflux protein cytoplasmic domain-like"/>
    <property type="match status" value="1"/>
</dbReference>
<feature type="transmembrane region" description="Helical" evidence="8">
    <location>
        <begin position="95"/>
        <end position="113"/>
    </location>
</feature>
<dbReference type="InterPro" id="IPR027470">
    <property type="entry name" value="Cation_efflux_CTD"/>
</dbReference>
<dbReference type="NCBIfam" id="TIGR01297">
    <property type="entry name" value="CDF"/>
    <property type="match status" value="1"/>
</dbReference>
<dbReference type="Pfam" id="PF01545">
    <property type="entry name" value="Cation_efflux"/>
    <property type="match status" value="1"/>
</dbReference>
<evidence type="ECO:0000256" key="4">
    <source>
        <dbReference type="ARBA" id="ARBA00022692"/>
    </source>
</evidence>
<dbReference type="InterPro" id="IPR058533">
    <property type="entry name" value="Cation_efflux_TM"/>
</dbReference>
<comment type="subcellular location">
    <subcellularLocation>
        <location evidence="1">Membrane</location>
        <topology evidence="1">Multi-pass membrane protein</topology>
    </subcellularLocation>
</comment>
<dbReference type="Pfam" id="PF16916">
    <property type="entry name" value="ZT_dimer"/>
    <property type="match status" value="1"/>
</dbReference>
<reference evidence="11" key="1">
    <citation type="submission" date="2018-05" db="EMBL/GenBank/DDBJ databases">
        <authorList>
            <person name="Lanie J.A."/>
            <person name="Ng W.-L."/>
            <person name="Kazmierczak K.M."/>
            <person name="Andrzejewski T.M."/>
            <person name="Davidsen T.M."/>
            <person name="Wayne K.J."/>
            <person name="Tettelin H."/>
            <person name="Glass J.I."/>
            <person name="Rusch D."/>
            <person name="Podicherti R."/>
            <person name="Tsui H.-C.T."/>
            <person name="Winkler M.E."/>
        </authorList>
    </citation>
    <scope>NUCLEOTIDE SEQUENCE</scope>
</reference>
<evidence type="ECO:0000259" key="10">
    <source>
        <dbReference type="Pfam" id="PF16916"/>
    </source>
</evidence>
<gene>
    <name evidence="11" type="ORF">METZ01_LOCUS510874</name>
</gene>
<feature type="transmembrane region" description="Helical" evidence="8">
    <location>
        <begin position="20"/>
        <end position="39"/>
    </location>
</feature>
<dbReference type="PANTHER" id="PTHR11562:SF17">
    <property type="entry name" value="RE54080P-RELATED"/>
    <property type="match status" value="1"/>
</dbReference>
<evidence type="ECO:0000259" key="9">
    <source>
        <dbReference type="Pfam" id="PF01545"/>
    </source>
</evidence>
<dbReference type="GO" id="GO:0005886">
    <property type="term" value="C:plasma membrane"/>
    <property type="evidence" value="ECO:0007669"/>
    <property type="project" value="TreeGrafter"/>
</dbReference>
<dbReference type="EMBL" id="UINC01227229">
    <property type="protein sequence ID" value="SVE58020.1"/>
    <property type="molecule type" value="Genomic_DNA"/>
</dbReference>
<dbReference type="InterPro" id="IPR050681">
    <property type="entry name" value="CDF/SLC30A"/>
</dbReference>
<evidence type="ECO:0000256" key="1">
    <source>
        <dbReference type="ARBA" id="ARBA00004141"/>
    </source>
</evidence>
<organism evidence="11">
    <name type="scientific">marine metagenome</name>
    <dbReference type="NCBI Taxonomy" id="408172"/>
    <lineage>
        <taxon>unclassified sequences</taxon>
        <taxon>metagenomes</taxon>
        <taxon>ecological metagenomes</taxon>
    </lineage>
</organism>
<feature type="non-terminal residue" evidence="11">
    <location>
        <position position="1"/>
    </location>
</feature>
<keyword evidence="4 8" id="KW-0812">Transmembrane</keyword>
<dbReference type="InterPro" id="IPR027469">
    <property type="entry name" value="Cation_efflux_TMD_sf"/>
</dbReference>
<keyword evidence="7 8" id="KW-0472">Membrane</keyword>
<dbReference type="InterPro" id="IPR036837">
    <property type="entry name" value="Cation_efflux_CTD_sf"/>
</dbReference>
<evidence type="ECO:0000256" key="6">
    <source>
        <dbReference type="ARBA" id="ARBA00023065"/>
    </source>
</evidence>
<sequence>KISRRPADESKSFGYQRAEVIAALINLTLLITVSLYLIYEAVWRIVEPQVVAGLIIVLVAGVAFIIDMVTALITYRMSKNSLNMKAAFLHNLTDALTSIGVIIAGALILLYQWYWVDTLLTFLIAGFVLWQGMIMLPKTIHLLMEGTPEDLSSDEIKSSMEEVKDVEDVHHIHVWNLDEHRIALEAHVVVATNELQEVEVIKAKLKKMLKDQFKITHSTLEFEYFNESK</sequence>
<feature type="transmembrane region" description="Helical" evidence="8">
    <location>
        <begin position="51"/>
        <end position="75"/>
    </location>
</feature>
<dbReference type="PANTHER" id="PTHR11562">
    <property type="entry name" value="CATION EFFLUX PROTEIN/ ZINC TRANSPORTER"/>
    <property type="match status" value="1"/>
</dbReference>
<accession>A0A383ENX5</accession>
<keyword evidence="3" id="KW-0813">Transport</keyword>
<evidence type="ECO:0000256" key="2">
    <source>
        <dbReference type="ARBA" id="ARBA00008873"/>
    </source>
</evidence>
<proteinExistence type="inferred from homology"/>
<evidence type="ECO:0008006" key="12">
    <source>
        <dbReference type="Google" id="ProtNLM"/>
    </source>
</evidence>
<dbReference type="InterPro" id="IPR002524">
    <property type="entry name" value="Cation_efflux"/>
</dbReference>
<dbReference type="Gene3D" id="1.20.1510.10">
    <property type="entry name" value="Cation efflux protein transmembrane domain"/>
    <property type="match status" value="1"/>
</dbReference>
<feature type="transmembrane region" description="Helical" evidence="8">
    <location>
        <begin position="119"/>
        <end position="136"/>
    </location>
</feature>
<dbReference type="AlphaFoldDB" id="A0A383ENX5"/>
<comment type="similarity">
    <text evidence="2">Belongs to the cation diffusion facilitator (CDF) transporter (TC 2.A.4) family. SLC30A subfamily.</text>
</comment>
<feature type="domain" description="Cation efflux protein cytoplasmic" evidence="10">
    <location>
        <begin position="148"/>
        <end position="223"/>
    </location>
</feature>
<name>A0A383ENX5_9ZZZZ</name>
<keyword evidence="6" id="KW-0406">Ion transport</keyword>
<evidence type="ECO:0000256" key="7">
    <source>
        <dbReference type="ARBA" id="ARBA00023136"/>
    </source>
</evidence>
<keyword evidence="5 8" id="KW-1133">Transmembrane helix</keyword>
<dbReference type="SUPFAM" id="SSF161111">
    <property type="entry name" value="Cation efflux protein transmembrane domain-like"/>
    <property type="match status" value="1"/>
</dbReference>
<dbReference type="GO" id="GO:0005385">
    <property type="term" value="F:zinc ion transmembrane transporter activity"/>
    <property type="evidence" value="ECO:0007669"/>
    <property type="project" value="TreeGrafter"/>
</dbReference>
<evidence type="ECO:0000256" key="3">
    <source>
        <dbReference type="ARBA" id="ARBA00022448"/>
    </source>
</evidence>
<evidence type="ECO:0000313" key="11">
    <source>
        <dbReference type="EMBL" id="SVE58020.1"/>
    </source>
</evidence>
<evidence type="ECO:0000256" key="8">
    <source>
        <dbReference type="SAM" id="Phobius"/>
    </source>
</evidence>
<feature type="domain" description="Cation efflux protein transmembrane" evidence="9">
    <location>
        <begin position="1"/>
        <end position="144"/>
    </location>
</feature>
<protein>
    <recommendedName>
        <fullName evidence="12">Cation efflux protein cytoplasmic domain-containing protein</fullName>
    </recommendedName>
</protein>